<gene>
    <name evidence="3" type="ORF">GQX73_g1846</name>
</gene>
<evidence type="ECO:0000313" key="4">
    <source>
        <dbReference type="Proteomes" id="UP000481858"/>
    </source>
</evidence>
<dbReference type="Gene3D" id="3.40.630.30">
    <property type="match status" value="1"/>
</dbReference>
<dbReference type="InterPro" id="IPR050769">
    <property type="entry name" value="NAT_camello-type"/>
</dbReference>
<evidence type="ECO:0000259" key="2">
    <source>
        <dbReference type="PROSITE" id="PS51186"/>
    </source>
</evidence>
<evidence type="ECO:0000256" key="1">
    <source>
        <dbReference type="ARBA" id="ARBA00022679"/>
    </source>
</evidence>
<dbReference type="InterPro" id="IPR016181">
    <property type="entry name" value="Acyl_CoA_acyltransferase"/>
</dbReference>
<dbReference type="SUPFAM" id="SSF55729">
    <property type="entry name" value="Acyl-CoA N-acyltransferases (Nat)"/>
    <property type="match status" value="1"/>
</dbReference>
<dbReference type="AlphaFoldDB" id="A0A7C8N2N1"/>
<comment type="caution">
    <text evidence="3">The sequence shown here is derived from an EMBL/GenBank/DDBJ whole genome shotgun (WGS) entry which is preliminary data.</text>
</comment>
<dbReference type="EMBL" id="WUBL01000011">
    <property type="protein sequence ID" value="KAF2971674.1"/>
    <property type="molecule type" value="Genomic_DNA"/>
</dbReference>
<dbReference type="InterPro" id="IPR000182">
    <property type="entry name" value="GNAT_dom"/>
</dbReference>
<evidence type="ECO:0000313" key="3">
    <source>
        <dbReference type="EMBL" id="KAF2971674.1"/>
    </source>
</evidence>
<dbReference type="InParanoid" id="A0A7C8N2N1"/>
<dbReference type="PROSITE" id="PS51186">
    <property type="entry name" value="GNAT"/>
    <property type="match status" value="1"/>
</dbReference>
<feature type="domain" description="N-acetyltransferase" evidence="2">
    <location>
        <begin position="176"/>
        <end position="318"/>
    </location>
</feature>
<dbReference type="PANTHER" id="PTHR13947:SF37">
    <property type="entry name" value="LD18367P"/>
    <property type="match status" value="1"/>
</dbReference>
<reference evidence="3 4" key="1">
    <citation type="submission" date="2019-12" db="EMBL/GenBank/DDBJ databases">
        <title>Draft genome sequence of the ascomycete Xylaria multiplex DSM 110363.</title>
        <authorList>
            <person name="Buettner E."/>
            <person name="Kellner H."/>
        </authorList>
    </citation>
    <scope>NUCLEOTIDE SEQUENCE [LARGE SCALE GENOMIC DNA]</scope>
    <source>
        <strain evidence="3 4">DSM 110363</strain>
    </source>
</reference>
<dbReference type="OrthoDB" id="41532at2759"/>
<organism evidence="3 4">
    <name type="scientific">Xylaria multiplex</name>
    <dbReference type="NCBI Taxonomy" id="323545"/>
    <lineage>
        <taxon>Eukaryota</taxon>
        <taxon>Fungi</taxon>
        <taxon>Dikarya</taxon>
        <taxon>Ascomycota</taxon>
        <taxon>Pezizomycotina</taxon>
        <taxon>Sordariomycetes</taxon>
        <taxon>Xylariomycetidae</taxon>
        <taxon>Xylariales</taxon>
        <taxon>Xylariaceae</taxon>
        <taxon>Xylaria</taxon>
    </lineage>
</organism>
<dbReference type="Proteomes" id="UP000481858">
    <property type="component" value="Unassembled WGS sequence"/>
</dbReference>
<keyword evidence="1" id="KW-0808">Transferase</keyword>
<dbReference type="Gene3D" id="1.10.10.10">
    <property type="entry name" value="Winged helix-like DNA-binding domain superfamily/Winged helix DNA-binding domain"/>
    <property type="match status" value="1"/>
</dbReference>
<dbReference type="SUPFAM" id="SSF46785">
    <property type="entry name" value="Winged helix' DNA-binding domain"/>
    <property type="match status" value="1"/>
</dbReference>
<dbReference type="GO" id="GO:0008080">
    <property type="term" value="F:N-acetyltransferase activity"/>
    <property type="evidence" value="ECO:0007669"/>
    <property type="project" value="InterPro"/>
</dbReference>
<dbReference type="Pfam" id="PF00583">
    <property type="entry name" value="Acetyltransf_1"/>
    <property type="match status" value="1"/>
</dbReference>
<dbReference type="InterPro" id="IPR036390">
    <property type="entry name" value="WH_DNA-bd_sf"/>
</dbReference>
<keyword evidence="4" id="KW-1185">Reference proteome</keyword>
<accession>A0A7C8N2N1</accession>
<sequence length="326" mass="35971">MAATSTYGSEMLVEPIRTVSRQLVRELGFMNITLAGTRYPPSVVHALIEIGIEKVTTATKLCNALNLDDSSIQHTLRCLIDAGEVKETSGRLDGGETLLSLTSRGQQSLTEINTFAQDQVLKSLSRINNQAAETVLSGLQIYAASLHAQRVGESSPSNNHVEIKRGYQPGVIGRALEMHLNFYSRLVGFGAYFESQLATGLADFVSRVDNDQNEIWTAQCQGRIVGTIFIDGQDLGQNRAHLRAFIVDGDVRGGGVGRRLLAEAIEFIDTQRFEETRLWTFTGLDAARRLYESFGFVLKEQSTGSQWGKEVTEQLFIRKLPAEKSP</sequence>
<proteinExistence type="predicted"/>
<dbReference type="InterPro" id="IPR036388">
    <property type="entry name" value="WH-like_DNA-bd_sf"/>
</dbReference>
<dbReference type="PANTHER" id="PTHR13947">
    <property type="entry name" value="GNAT FAMILY N-ACETYLTRANSFERASE"/>
    <property type="match status" value="1"/>
</dbReference>
<name>A0A7C8N2N1_9PEZI</name>
<protein>
    <recommendedName>
        <fullName evidence="2">N-acetyltransferase domain-containing protein</fullName>
    </recommendedName>
</protein>